<dbReference type="Gene3D" id="3.30.1050.10">
    <property type="entry name" value="SCP2 sterol-binding domain"/>
    <property type="match status" value="1"/>
</dbReference>
<dbReference type="PANTHER" id="PTHR10094:SF25">
    <property type="entry name" value="SCP2 STEROL-BINDING DOMAIN-CONTAINING PROTEIN 1"/>
    <property type="match status" value="1"/>
</dbReference>
<reference evidence="2 3" key="1">
    <citation type="journal article" date="2014" name="Genome Announc.">
        <title>Draft Genome Sequence of Paenibacillus pini JCM 16418T, Isolated from the Rhizosphere of Pine Tree.</title>
        <authorList>
            <person name="Yuki M."/>
            <person name="Oshima K."/>
            <person name="Suda W."/>
            <person name="Oshida Y."/>
            <person name="Kitamura K."/>
            <person name="Iida Y."/>
            <person name="Hattori M."/>
            <person name="Ohkuma M."/>
        </authorList>
    </citation>
    <scope>NUCLEOTIDE SEQUENCE [LARGE SCALE GENOMIC DNA]</scope>
    <source>
        <strain evidence="2 3">JCM 16418</strain>
    </source>
</reference>
<dbReference type="InterPro" id="IPR003033">
    <property type="entry name" value="SCP2_sterol-bd_dom"/>
</dbReference>
<dbReference type="Pfam" id="PF02036">
    <property type="entry name" value="SCP2"/>
    <property type="match status" value="1"/>
</dbReference>
<accession>W7YG30</accession>
<dbReference type="PANTHER" id="PTHR10094">
    <property type="entry name" value="STEROL CARRIER PROTEIN 2 SCP-2 FAMILY PROTEIN"/>
    <property type="match status" value="1"/>
</dbReference>
<feature type="domain" description="SCP2" evidence="1">
    <location>
        <begin position="14"/>
        <end position="104"/>
    </location>
</feature>
<organism evidence="2 3">
    <name type="scientific">Paenibacillus pini JCM 16418</name>
    <dbReference type="NCBI Taxonomy" id="1236976"/>
    <lineage>
        <taxon>Bacteria</taxon>
        <taxon>Bacillati</taxon>
        <taxon>Bacillota</taxon>
        <taxon>Bacilli</taxon>
        <taxon>Bacillales</taxon>
        <taxon>Paenibacillaceae</taxon>
        <taxon>Paenibacillus</taxon>
    </lineage>
</organism>
<dbReference type="Proteomes" id="UP000019364">
    <property type="component" value="Unassembled WGS sequence"/>
</dbReference>
<dbReference type="GO" id="GO:0005829">
    <property type="term" value="C:cytosol"/>
    <property type="evidence" value="ECO:0007669"/>
    <property type="project" value="TreeGrafter"/>
</dbReference>
<gene>
    <name evidence="2" type="ORF">JCM16418_1443</name>
</gene>
<evidence type="ECO:0000313" key="2">
    <source>
        <dbReference type="EMBL" id="GAF07427.1"/>
    </source>
</evidence>
<proteinExistence type="predicted"/>
<dbReference type="RefSeq" id="WP_036647051.1">
    <property type="nucleotide sequence ID" value="NZ_BAVZ01000003.1"/>
</dbReference>
<dbReference type="SUPFAM" id="SSF55718">
    <property type="entry name" value="SCP-like"/>
    <property type="match status" value="1"/>
</dbReference>
<dbReference type="eggNOG" id="COG3255">
    <property type="taxonomic scope" value="Bacteria"/>
</dbReference>
<dbReference type="STRING" id="1236976.JCM16418_1443"/>
<dbReference type="InterPro" id="IPR036527">
    <property type="entry name" value="SCP2_sterol-bd_dom_sf"/>
</dbReference>
<protein>
    <recommendedName>
        <fullName evidence="1">SCP2 domain-containing protein</fullName>
    </recommendedName>
</protein>
<evidence type="ECO:0000259" key="1">
    <source>
        <dbReference type="Pfam" id="PF02036"/>
    </source>
</evidence>
<name>W7YG30_9BACL</name>
<dbReference type="OrthoDB" id="9804656at2"/>
<evidence type="ECO:0000313" key="3">
    <source>
        <dbReference type="Proteomes" id="UP000019364"/>
    </source>
</evidence>
<keyword evidence="3" id="KW-1185">Reference proteome</keyword>
<comment type="caution">
    <text evidence="2">The sequence shown here is derived from an EMBL/GenBank/DDBJ whole genome shotgun (WGS) entry which is preliminary data.</text>
</comment>
<dbReference type="AlphaFoldDB" id="W7YG30"/>
<dbReference type="EMBL" id="BAVZ01000003">
    <property type="protein sequence ID" value="GAF07427.1"/>
    <property type="molecule type" value="Genomic_DNA"/>
</dbReference>
<sequence length="108" mass="12022">MAIKDELQQLANIMESSPEPISTLNAVYQFNVKDDCAYQVSFQEGVVEVAEGVVVPPDCTLILNENNLRKLLNDELNATMAFMTGSLKVEGKMGLALKLQEILKKYTR</sequence>